<protein>
    <submittedName>
        <fullName evidence="1">Uncharacterized protein</fullName>
    </submittedName>
</protein>
<proteinExistence type="predicted"/>
<name>A0A2H3BFS8_9AGAR</name>
<gene>
    <name evidence="1" type="ORF">ARMSODRAFT_1085429</name>
</gene>
<organism evidence="1 2">
    <name type="scientific">Armillaria solidipes</name>
    <dbReference type="NCBI Taxonomy" id="1076256"/>
    <lineage>
        <taxon>Eukaryota</taxon>
        <taxon>Fungi</taxon>
        <taxon>Dikarya</taxon>
        <taxon>Basidiomycota</taxon>
        <taxon>Agaricomycotina</taxon>
        <taxon>Agaricomycetes</taxon>
        <taxon>Agaricomycetidae</taxon>
        <taxon>Agaricales</taxon>
        <taxon>Marasmiineae</taxon>
        <taxon>Physalacriaceae</taxon>
        <taxon>Armillaria</taxon>
    </lineage>
</organism>
<sequence length="67" mass="7486">MQSTSTRRFAVTQRVQVFGGRCWVIGVVVGIFSGQTTTTDYRYTVTYTSSNGMQEGVFPAEYVRPIP</sequence>
<reference evidence="2" key="1">
    <citation type="journal article" date="2017" name="Nat. Ecol. Evol.">
        <title>Genome expansion and lineage-specific genetic innovations in the forest pathogenic fungi Armillaria.</title>
        <authorList>
            <person name="Sipos G."/>
            <person name="Prasanna A.N."/>
            <person name="Walter M.C."/>
            <person name="O'Connor E."/>
            <person name="Balint B."/>
            <person name="Krizsan K."/>
            <person name="Kiss B."/>
            <person name="Hess J."/>
            <person name="Varga T."/>
            <person name="Slot J."/>
            <person name="Riley R."/>
            <person name="Boka B."/>
            <person name="Rigling D."/>
            <person name="Barry K."/>
            <person name="Lee J."/>
            <person name="Mihaltcheva S."/>
            <person name="LaButti K."/>
            <person name="Lipzen A."/>
            <person name="Waldron R."/>
            <person name="Moloney N.M."/>
            <person name="Sperisen C."/>
            <person name="Kredics L."/>
            <person name="Vagvoelgyi C."/>
            <person name="Patrignani A."/>
            <person name="Fitzpatrick D."/>
            <person name="Nagy I."/>
            <person name="Doyle S."/>
            <person name="Anderson J.B."/>
            <person name="Grigoriev I.V."/>
            <person name="Gueldener U."/>
            <person name="Muensterkoetter M."/>
            <person name="Nagy L.G."/>
        </authorList>
    </citation>
    <scope>NUCLEOTIDE SEQUENCE [LARGE SCALE GENOMIC DNA]</scope>
    <source>
        <strain evidence="2">28-4</strain>
    </source>
</reference>
<keyword evidence="2" id="KW-1185">Reference proteome</keyword>
<accession>A0A2H3BFS8</accession>
<dbReference type="EMBL" id="KZ293432">
    <property type="protein sequence ID" value="PBK68520.1"/>
    <property type="molecule type" value="Genomic_DNA"/>
</dbReference>
<evidence type="ECO:0000313" key="2">
    <source>
        <dbReference type="Proteomes" id="UP000218334"/>
    </source>
</evidence>
<evidence type="ECO:0000313" key="1">
    <source>
        <dbReference type="EMBL" id="PBK68520.1"/>
    </source>
</evidence>
<dbReference type="Proteomes" id="UP000218334">
    <property type="component" value="Unassembled WGS sequence"/>
</dbReference>
<dbReference type="AlphaFoldDB" id="A0A2H3BFS8"/>